<evidence type="ECO:0000256" key="3">
    <source>
        <dbReference type="ARBA" id="ARBA00022737"/>
    </source>
</evidence>
<evidence type="ECO:0000313" key="6">
    <source>
        <dbReference type="EMBL" id="KZS10414.1"/>
    </source>
</evidence>
<evidence type="ECO:0000256" key="2">
    <source>
        <dbReference type="ARBA" id="ARBA00022692"/>
    </source>
</evidence>
<name>A0A162DDU3_9CRUS</name>
<organism evidence="6 7">
    <name type="scientific">Daphnia magna</name>
    <dbReference type="NCBI Taxonomy" id="35525"/>
    <lineage>
        <taxon>Eukaryota</taxon>
        <taxon>Metazoa</taxon>
        <taxon>Ecdysozoa</taxon>
        <taxon>Arthropoda</taxon>
        <taxon>Crustacea</taxon>
        <taxon>Branchiopoda</taxon>
        <taxon>Diplostraca</taxon>
        <taxon>Cladocera</taxon>
        <taxon>Anomopoda</taxon>
        <taxon>Daphniidae</taxon>
        <taxon>Daphnia</taxon>
    </lineage>
</organism>
<keyword evidence="1" id="KW-0245">EGF-like domain</keyword>
<proteinExistence type="predicted"/>
<dbReference type="Gene3D" id="2.60.40.3510">
    <property type="match status" value="1"/>
</dbReference>
<evidence type="ECO:0000259" key="5">
    <source>
        <dbReference type="Pfam" id="PF07657"/>
    </source>
</evidence>
<dbReference type="EMBL" id="LRGB01001806">
    <property type="protein sequence ID" value="KZS10414.1"/>
    <property type="molecule type" value="Genomic_DNA"/>
</dbReference>
<accession>A0A162DDU3</accession>
<keyword evidence="3" id="KW-0677">Repeat</keyword>
<comment type="caution">
    <text evidence="6">The sequence shown here is derived from an EMBL/GenBank/DDBJ whole genome shotgun (WGS) entry which is preliminary data.</text>
</comment>
<keyword evidence="2" id="KW-0812">Transmembrane</keyword>
<dbReference type="InterPro" id="IPR011651">
    <property type="entry name" value="Notch_ligand_N"/>
</dbReference>
<evidence type="ECO:0000256" key="4">
    <source>
        <dbReference type="ARBA" id="ARBA00022989"/>
    </source>
</evidence>
<gene>
    <name evidence="6" type="ORF">APZ42_025136</name>
</gene>
<keyword evidence="4" id="KW-1133">Transmembrane helix</keyword>
<dbReference type="Pfam" id="PF07657">
    <property type="entry name" value="MNNL"/>
    <property type="match status" value="1"/>
</dbReference>
<keyword evidence="4" id="KW-0472">Membrane</keyword>
<feature type="domain" description="Notch ligand N-terminal" evidence="5">
    <location>
        <begin position="6"/>
        <end position="140"/>
    </location>
</feature>
<evidence type="ECO:0000256" key="1">
    <source>
        <dbReference type="ARBA" id="ARBA00022536"/>
    </source>
</evidence>
<evidence type="ECO:0000313" key="7">
    <source>
        <dbReference type="Proteomes" id="UP000076858"/>
    </source>
</evidence>
<dbReference type="GO" id="GO:0016020">
    <property type="term" value="C:membrane"/>
    <property type="evidence" value="ECO:0007669"/>
    <property type="project" value="UniProtKB-SubCell"/>
</dbReference>
<keyword evidence="7" id="KW-1185">Reference proteome</keyword>
<sequence>MQVSASGVFELRFDRFQNELGRDAKGHCCDGFKTSSPSSSSGTGGRCSEACRTQFRVCLKHYQTSIDLSGVCTYGDFSTPVLGENSLDFSAAAANSSSSVNANKDNAANGYTVRLPFEFSWPGTFSLIIEAYHQSSNTTTVDILRGLV</sequence>
<reference evidence="6 7" key="1">
    <citation type="submission" date="2016-03" db="EMBL/GenBank/DDBJ databases">
        <title>EvidentialGene: Evidence-directed Construction of Genes on Genomes.</title>
        <authorList>
            <person name="Gilbert D.G."/>
            <person name="Choi J.-H."/>
            <person name="Mockaitis K."/>
            <person name="Colbourne J."/>
            <person name="Pfrender M."/>
        </authorList>
    </citation>
    <scope>NUCLEOTIDE SEQUENCE [LARGE SCALE GENOMIC DNA]</scope>
    <source>
        <strain evidence="6 7">Xinb3</strain>
        <tissue evidence="6">Complete organism</tissue>
    </source>
</reference>
<dbReference type="OrthoDB" id="283575at2759"/>
<dbReference type="Proteomes" id="UP000076858">
    <property type="component" value="Unassembled WGS sequence"/>
</dbReference>
<protein>
    <submittedName>
        <fullName evidence="6">Delta-like protein</fullName>
    </submittedName>
</protein>
<dbReference type="STRING" id="35525.A0A162DDU3"/>
<dbReference type="AlphaFoldDB" id="A0A162DDU3"/>
<dbReference type="GO" id="GO:0007219">
    <property type="term" value="P:Notch signaling pathway"/>
    <property type="evidence" value="ECO:0007669"/>
    <property type="project" value="InterPro"/>
</dbReference>